<protein>
    <submittedName>
        <fullName evidence="1">(northern house mosquito) hypothetical protein</fullName>
    </submittedName>
</protein>
<accession>A0A8D8G278</accession>
<dbReference type="EMBL" id="HBUE01118383">
    <property type="protein sequence ID" value="CAG6491293.1"/>
    <property type="molecule type" value="Transcribed_RNA"/>
</dbReference>
<dbReference type="EMBL" id="HBUE01118382">
    <property type="protein sequence ID" value="CAG6491292.1"/>
    <property type="molecule type" value="Transcribed_RNA"/>
</dbReference>
<sequence length="103" mass="11697">MAGQKNVHGCFWLLLREIELGGKFLKQIFVINNFLFLSTINTLIHHSHNKPTSFGACARHFPETACSRMQKVFRSRTGFGKGRAAPAEMRLYINLRFLSAVSL</sequence>
<dbReference type="EMBL" id="HBUE01118388">
    <property type="protein sequence ID" value="CAG6491295.1"/>
    <property type="molecule type" value="Transcribed_RNA"/>
</dbReference>
<dbReference type="EMBL" id="HBUE01118384">
    <property type="protein sequence ID" value="CAG6491294.1"/>
    <property type="molecule type" value="Transcribed_RNA"/>
</dbReference>
<evidence type="ECO:0000313" key="1">
    <source>
        <dbReference type="EMBL" id="CAG6491293.1"/>
    </source>
</evidence>
<proteinExistence type="predicted"/>
<reference evidence="1" key="1">
    <citation type="submission" date="2021-05" db="EMBL/GenBank/DDBJ databases">
        <authorList>
            <person name="Alioto T."/>
            <person name="Alioto T."/>
            <person name="Gomez Garrido J."/>
        </authorList>
    </citation>
    <scope>NUCLEOTIDE SEQUENCE</scope>
</reference>
<dbReference type="AlphaFoldDB" id="A0A8D8G278"/>
<organism evidence="1">
    <name type="scientific">Culex pipiens</name>
    <name type="common">House mosquito</name>
    <dbReference type="NCBI Taxonomy" id="7175"/>
    <lineage>
        <taxon>Eukaryota</taxon>
        <taxon>Metazoa</taxon>
        <taxon>Ecdysozoa</taxon>
        <taxon>Arthropoda</taxon>
        <taxon>Hexapoda</taxon>
        <taxon>Insecta</taxon>
        <taxon>Pterygota</taxon>
        <taxon>Neoptera</taxon>
        <taxon>Endopterygota</taxon>
        <taxon>Diptera</taxon>
        <taxon>Nematocera</taxon>
        <taxon>Culicoidea</taxon>
        <taxon>Culicidae</taxon>
        <taxon>Culicinae</taxon>
        <taxon>Culicini</taxon>
        <taxon>Culex</taxon>
        <taxon>Culex</taxon>
    </lineage>
</organism>
<name>A0A8D8G278_CULPI</name>